<evidence type="ECO:0000313" key="3">
    <source>
        <dbReference type="Proteomes" id="UP000224854"/>
    </source>
</evidence>
<dbReference type="Proteomes" id="UP000224854">
    <property type="component" value="Unassembled WGS sequence"/>
</dbReference>
<organism evidence="2 3">
    <name type="scientific">Ophiocordyceps australis</name>
    <dbReference type="NCBI Taxonomy" id="1399860"/>
    <lineage>
        <taxon>Eukaryota</taxon>
        <taxon>Fungi</taxon>
        <taxon>Dikarya</taxon>
        <taxon>Ascomycota</taxon>
        <taxon>Pezizomycotina</taxon>
        <taxon>Sordariomycetes</taxon>
        <taxon>Hypocreomycetidae</taxon>
        <taxon>Hypocreales</taxon>
        <taxon>Ophiocordycipitaceae</taxon>
        <taxon>Ophiocordyceps</taxon>
    </lineage>
</organism>
<name>A0A2C5ZM78_9HYPO</name>
<feature type="region of interest" description="Disordered" evidence="1">
    <location>
        <begin position="81"/>
        <end position="111"/>
    </location>
</feature>
<dbReference type="EMBL" id="NJEU01000144">
    <property type="protein sequence ID" value="PHH80882.1"/>
    <property type="molecule type" value="Genomic_DNA"/>
</dbReference>
<accession>A0A2C5ZM78</accession>
<reference evidence="2 3" key="1">
    <citation type="submission" date="2017-06" db="EMBL/GenBank/DDBJ databases">
        <title>Ant-infecting Ophiocordyceps genomes reveal a high diversity of potential behavioral manipulation genes and a possible major role for enterotoxins.</title>
        <authorList>
            <person name="De Bekker C."/>
            <person name="Evans H.C."/>
            <person name="Brachmann A."/>
            <person name="Hughes D.P."/>
        </authorList>
    </citation>
    <scope>NUCLEOTIDE SEQUENCE [LARGE SCALE GENOMIC DNA]</scope>
    <source>
        <strain evidence="2 3">1348a</strain>
    </source>
</reference>
<dbReference type="OrthoDB" id="3541842at2759"/>
<proteinExistence type="predicted"/>
<keyword evidence="3" id="KW-1185">Reference proteome</keyword>
<dbReference type="AlphaFoldDB" id="A0A2C5ZM78"/>
<evidence type="ECO:0000313" key="2">
    <source>
        <dbReference type="EMBL" id="PHH80882.1"/>
    </source>
</evidence>
<feature type="region of interest" description="Disordered" evidence="1">
    <location>
        <begin position="1"/>
        <end position="24"/>
    </location>
</feature>
<protein>
    <submittedName>
        <fullName evidence="2">Uncharacterized protein</fullName>
    </submittedName>
</protein>
<evidence type="ECO:0000256" key="1">
    <source>
        <dbReference type="SAM" id="MobiDB-lite"/>
    </source>
</evidence>
<gene>
    <name evidence="2" type="ORF">CDD82_1462</name>
</gene>
<sequence>MSDEVDVRPEPIDDGIDFDGPGNAPMGQAWVKWDVKGGRDRTHTPNMNTAYALEGSPNIQGIEIKASQAVKVICWTSSYPNGTPDITMEGPTNGKNKINPRRLGSYRVEPR</sequence>
<comment type="caution">
    <text evidence="2">The sequence shown here is derived from an EMBL/GenBank/DDBJ whole genome shotgun (WGS) entry which is preliminary data.</text>
</comment>
<feature type="compositionally biased region" description="Basic and acidic residues" evidence="1">
    <location>
        <begin position="1"/>
        <end position="11"/>
    </location>
</feature>